<dbReference type="PROSITE" id="PS51041">
    <property type="entry name" value="EMI"/>
    <property type="match status" value="1"/>
</dbReference>
<evidence type="ECO:0000259" key="5">
    <source>
        <dbReference type="PROSITE" id="PS51041"/>
    </source>
</evidence>
<keyword evidence="7" id="KW-1185">Reference proteome</keyword>
<evidence type="ECO:0000259" key="4">
    <source>
        <dbReference type="PROSITE" id="PS50026"/>
    </source>
</evidence>
<gene>
    <name evidence="6" type="ORF">QTO34_014724</name>
</gene>
<feature type="domain" description="EMI" evidence="5">
    <location>
        <begin position="44"/>
        <end position="125"/>
    </location>
</feature>
<dbReference type="PROSITE" id="PS50026">
    <property type="entry name" value="EGF_3"/>
    <property type="match status" value="1"/>
</dbReference>
<dbReference type="EMBL" id="JAULJE010000004">
    <property type="protein sequence ID" value="KAK1344162.1"/>
    <property type="molecule type" value="Genomic_DNA"/>
</dbReference>
<dbReference type="InterPro" id="IPR000742">
    <property type="entry name" value="EGF"/>
</dbReference>
<reference evidence="6" key="1">
    <citation type="submission" date="2023-06" db="EMBL/GenBank/DDBJ databases">
        <title>Reference genome for the Northern bat (Eptesicus nilssonii), a most northern bat species.</title>
        <authorList>
            <person name="Laine V.N."/>
            <person name="Pulliainen A.T."/>
            <person name="Lilley T.M."/>
        </authorList>
    </citation>
    <scope>NUCLEOTIDE SEQUENCE</scope>
    <source>
        <strain evidence="6">BLF_Eptnil</strain>
        <tissue evidence="6">Kidney</tissue>
    </source>
</reference>
<evidence type="ECO:0000313" key="6">
    <source>
        <dbReference type="EMBL" id="KAK1344162.1"/>
    </source>
</evidence>
<dbReference type="FunFam" id="2.10.25.10:FF:001129">
    <property type="entry name" value="Predicted protein"/>
    <property type="match status" value="1"/>
</dbReference>
<evidence type="ECO:0000256" key="2">
    <source>
        <dbReference type="ARBA" id="ARBA00023157"/>
    </source>
</evidence>
<name>A0AA40LUB0_CNENI</name>
<proteinExistence type="predicted"/>
<evidence type="ECO:0000256" key="1">
    <source>
        <dbReference type="ARBA" id="ARBA00022729"/>
    </source>
</evidence>
<dbReference type="PROSITE" id="PS01186">
    <property type="entry name" value="EGF_2"/>
    <property type="match status" value="1"/>
</dbReference>
<dbReference type="Pfam" id="PF07546">
    <property type="entry name" value="EMI"/>
    <property type="match status" value="1"/>
</dbReference>
<protein>
    <submittedName>
        <fullName evidence="6">Uncharacterized protein</fullName>
    </submittedName>
</protein>
<dbReference type="SUPFAM" id="SSF57196">
    <property type="entry name" value="EGF/Laminin"/>
    <property type="match status" value="1"/>
</dbReference>
<keyword evidence="2 3" id="KW-1015">Disulfide bond</keyword>
<evidence type="ECO:0000256" key="3">
    <source>
        <dbReference type="PROSITE-ProRule" id="PRU00076"/>
    </source>
</evidence>
<dbReference type="Proteomes" id="UP001177744">
    <property type="component" value="Unassembled WGS sequence"/>
</dbReference>
<feature type="disulfide bond" evidence="3">
    <location>
        <begin position="149"/>
        <end position="158"/>
    </location>
</feature>
<dbReference type="AlphaFoldDB" id="A0AA40LUB0"/>
<dbReference type="Gene3D" id="2.10.25.10">
    <property type="entry name" value="Laminin"/>
    <property type="match status" value="1"/>
</dbReference>
<feature type="domain" description="EGF-like" evidence="4">
    <location>
        <begin position="119"/>
        <end position="159"/>
    </location>
</feature>
<comment type="caution">
    <text evidence="3">Lacks conserved residue(s) required for the propagation of feature annotation.</text>
</comment>
<keyword evidence="3" id="KW-0245">EGF-like domain</keyword>
<accession>A0AA40LUB0</accession>
<sequence length="207" mass="23442">MTVTGAPPWSGALLTCSAIPTQLTFAMFRALLPATNAFHVVNAKPNVCEEQQLTVVGLPRPCVRAFTHTVKLWNQGCAGPRWCVGYERRTRYYTVYRQAYSMERQTVYRCCPGWRQQDDEPGCLRSVSAVATCFHGRRCSDSEAQQCRCSEGFQGPHCQYELLSTEVFKVLSEIEVAKLHMLQFWVGENETEFLDWNPDSLSAGIEE</sequence>
<evidence type="ECO:0000313" key="7">
    <source>
        <dbReference type="Proteomes" id="UP001177744"/>
    </source>
</evidence>
<organism evidence="6 7">
    <name type="scientific">Cnephaeus nilssonii</name>
    <name type="common">Northern bat</name>
    <name type="synonym">Eptesicus nilssonii</name>
    <dbReference type="NCBI Taxonomy" id="3371016"/>
    <lineage>
        <taxon>Eukaryota</taxon>
        <taxon>Metazoa</taxon>
        <taxon>Chordata</taxon>
        <taxon>Craniata</taxon>
        <taxon>Vertebrata</taxon>
        <taxon>Euteleostomi</taxon>
        <taxon>Mammalia</taxon>
        <taxon>Eutheria</taxon>
        <taxon>Laurasiatheria</taxon>
        <taxon>Chiroptera</taxon>
        <taxon>Yangochiroptera</taxon>
        <taxon>Vespertilionidae</taxon>
        <taxon>Cnephaeus</taxon>
    </lineage>
</organism>
<dbReference type="InterPro" id="IPR011489">
    <property type="entry name" value="EMI_domain"/>
</dbReference>
<dbReference type="PROSITE" id="PS00022">
    <property type="entry name" value="EGF_1"/>
    <property type="match status" value="1"/>
</dbReference>
<keyword evidence="1" id="KW-0732">Signal</keyword>
<comment type="caution">
    <text evidence="6">The sequence shown here is derived from an EMBL/GenBank/DDBJ whole genome shotgun (WGS) entry which is preliminary data.</text>
</comment>